<dbReference type="GO" id="GO:0016491">
    <property type="term" value="F:oxidoreductase activity"/>
    <property type="evidence" value="ECO:0007669"/>
    <property type="project" value="UniProtKB-KW"/>
</dbReference>
<evidence type="ECO:0000256" key="3">
    <source>
        <dbReference type="ARBA" id="ARBA00023002"/>
    </source>
</evidence>
<proteinExistence type="inferred from homology"/>
<accession>A0A9W4JFS3</accession>
<dbReference type="InterPro" id="IPR016040">
    <property type="entry name" value="NAD(P)-bd_dom"/>
</dbReference>
<dbReference type="SUPFAM" id="SSF51735">
    <property type="entry name" value="NAD(P)-binding Rossmann-fold domains"/>
    <property type="match status" value="1"/>
</dbReference>
<feature type="domain" description="NAD(P)-binding" evidence="4">
    <location>
        <begin position="56"/>
        <end position="150"/>
    </location>
</feature>
<dbReference type="Proteomes" id="UP001152646">
    <property type="component" value="Unassembled WGS sequence"/>
</dbReference>
<dbReference type="PANTHER" id="PTHR47706:SF7">
    <property type="entry name" value="CIPA-LIKE, PUTATIVE (AFU_ORTHOLOGUE AFUA_1G01630)-RELATED"/>
    <property type="match status" value="1"/>
</dbReference>
<name>A0A9W4JFS3_9EURO</name>
<dbReference type="OrthoDB" id="9974981at2759"/>
<protein>
    <recommendedName>
        <fullName evidence="4">NAD(P)-binding domain-containing protein</fullName>
    </recommendedName>
</protein>
<dbReference type="InterPro" id="IPR051609">
    <property type="entry name" value="NmrA/Isoflavone_reductase-like"/>
</dbReference>
<evidence type="ECO:0000313" key="5">
    <source>
        <dbReference type="EMBL" id="CAG8391358.1"/>
    </source>
</evidence>
<keyword evidence="3" id="KW-0560">Oxidoreductase</keyword>
<reference evidence="5" key="1">
    <citation type="submission" date="2021-07" db="EMBL/GenBank/DDBJ databases">
        <authorList>
            <person name="Branca A.L. A."/>
        </authorList>
    </citation>
    <scope>NUCLEOTIDE SEQUENCE</scope>
</reference>
<sequence length="368" mass="40043">MSTEIQRHILNFQSAIALDMTTMATKPIEKVAIVGVSLIKISTNTAWEISTKISKATGRIGGAFAQALLKTGRHTVTALTRQNSEAIVPDGAHIVRVDYEDDESLIKALEGQQFLVITLSVRAPDNLHGRIAAAASKAGVPYIMPNAFGNPISSDGANEHEVMGKIMAERVQDAQNGNSSSITMPCGFWYEWSLALGEQWFGFTIKDRKVAFFDDGKRVITVSTWDQCGQALASLLSLPESGATPSLAQFKNKQVLINSFRVSQRDMLDSLHRVLGTSDADWDITYEPAEKRIADGIAEMAQGKLTGFAKRLYGAGFLSTNKQSDFAASMDLANEILGLPQEDLDKATQRAVDMLESGWNPFPGETLV</sequence>
<organism evidence="5 6">
    <name type="scientific">Penicillium salamii</name>
    <dbReference type="NCBI Taxonomy" id="1612424"/>
    <lineage>
        <taxon>Eukaryota</taxon>
        <taxon>Fungi</taxon>
        <taxon>Dikarya</taxon>
        <taxon>Ascomycota</taxon>
        <taxon>Pezizomycotina</taxon>
        <taxon>Eurotiomycetes</taxon>
        <taxon>Eurotiomycetidae</taxon>
        <taxon>Eurotiales</taxon>
        <taxon>Aspergillaceae</taxon>
        <taxon>Penicillium</taxon>
    </lineage>
</organism>
<comment type="caution">
    <text evidence="5">The sequence shown here is derived from an EMBL/GenBank/DDBJ whole genome shotgun (WGS) entry which is preliminary data.</text>
</comment>
<dbReference type="Pfam" id="PF13460">
    <property type="entry name" value="NAD_binding_10"/>
    <property type="match status" value="1"/>
</dbReference>
<comment type="similarity">
    <text evidence="1">Belongs to the NmrA-type oxidoreductase family. Isoflavone reductase subfamily.</text>
</comment>
<dbReference type="Gene3D" id="3.40.50.720">
    <property type="entry name" value="NAD(P)-binding Rossmann-like Domain"/>
    <property type="match status" value="1"/>
</dbReference>
<evidence type="ECO:0000256" key="1">
    <source>
        <dbReference type="ARBA" id="ARBA00005725"/>
    </source>
</evidence>
<dbReference type="AlphaFoldDB" id="A0A9W4JFS3"/>
<gene>
    <name evidence="5" type="ORF">PSALAMII_LOCUS7096</name>
</gene>
<evidence type="ECO:0000259" key="4">
    <source>
        <dbReference type="Pfam" id="PF13460"/>
    </source>
</evidence>
<dbReference type="InterPro" id="IPR036291">
    <property type="entry name" value="NAD(P)-bd_dom_sf"/>
</dbReference>
<evidence type="ECO:0000256" key="2">
    <source>
        <dbReference type="ARBA" id="ARBA00022857"/>
    </source>
</evidence>
<dbReference type="EMBL" id="CAJVPA010000195">
    <property type="protein sequence ID" value="CAG8391358.1"/>
    <property type="molecule type" value="Genomic_DNA"/>
</dbReference>
<evidence type="ECO:0000313" key="6">
    <source>
        <dbReference type="Proteomes" id="UP001152646"/>
    </source>
</evidence>
<keyword evidence="2" id="KW-0521">NADP</keyword>
<dbReference type="PANTHER" id="PTHR47706">
    <property type="entry name" value="NMRA-LIKE FAMILY PROTEIN"/>
    <property type="match status" value="1"/>
</dbReference>